<sequence length="399" mass="43332">MPDSPETPDATHPLNAEELEPGLLYAVLTYRGELASWNWAFFVPNPAVSPIGTTGTMFHVVDTDSVGLWKFEVEKQGVISSPLVVAILRLADVGFLGGYDDVVGKDSLLPMFKTVAIPTQASTEFSSRTWFLEAICVLHDCGVVQCDDAWLLEREIRRCAFTAMDKYLENKDNPFRKALLVVTMVGMTSSILAMLLLVSAAFAKPNPLGLRKRTAPNNTVVINGADSYCLVVPKYAEFLFWALLLGDFVILMHMPHNRDANTDVGDSEYPGGTTVYCSPAGRSSDAQGLLADNFWTNVEYTTGIGSGRYVQLTGCIDPYTLDRIDPHDSGGQYDSSGGSEGNGNPAGSVCTGYNHYVELLEPAGPRACIRCCDDPDDCPTDKDTSGCPDVIPGNYFDCE</sequence>
<organism evidence="2 3">
    <name type="scientific">Psilocybe cyanescens</name>
    <dbReference type="NCBI Taxonomy" id="93625"/>
    <lineage>
        <taxon>Eukaryota</taxon>
        <taxon>Fungi</taxon>
        <taxon>Dikarya</taxon>
        <taxon>Basidiomycota</taxon>
        <taxon>Agaricomycotina</taxon>
        <taxon>Agaricomycetes</taxon>
        <taxon>Agaricomycetidae</taxon>
        <taxon>Agaricales</taxon>
        <taxon>Agaricineae</taxon>
        <taxon>Strophariaceae</taxon>
        <taxon>Psilocybe</taxon>
    </lineage>
</organism>
<proteinExistence type="predicted"/>
<evidence type="ECO:0000313" key="3">
    <source>
        <dbReference type="Proteomes" id="UP000283269"/>
    </source>
</evidence>
<feature type="transmembrane region" description="Helical" evidence="1">
    <location>
        <begin position="178"/>
        <end position="203"/>
    </location>
</feature>
<dbReference type="EMBL" id="NHYD01003417">
    <property type="protein sequence ID" value="PPQ78466.1"/>
    <property type="molecule type" value="Genomic_DNA"/>
</dbReference>
<name>A0A409WIW6_PSICY</name>
<keyword evidence="1" id="KW-1133">Transmembrane helix</keyword>
<accession>A0A409WIW6</accession>
<dbReference type="OrthoDB" id="3016366at2759"/>
<evidence type="ECO:0000256" key="1">
    <source>
        <dbReference type="SAM" id="Phobius"/>
    </source>
</evidence>
<evidence type="ECO:0000313" key="2">
    <source>
        <dbReference type="EMBL" id="PPQ78466.1"/>
    </source>
</evidence>
<keyword evidence="1" id="KW-0812">Transmembrane</keyword>
<comment type="caution">
    <text evidence="2">The sequence shown here is derived from an EMBL/GenBank/DDBJ whole genome shotgun (WGS) entry which is preliminary data.</text>
</comment>
<gene>
    <name evidence="2" type="ORF">CVT25_011861</name>
</gene>
<protein>
    <submittedName>
        <fullName evidence="2">Uncharacterized protein</fullName>
    </submittedName>
</protein>
<keyword evidence="1" id="KW-0472">Membrane</keyword>
<reference evidence="2 3" key="1">
    <citation type="journal article" date="2018" name="Evol. Lett.">
        <title>Horizontal gene cluster transfer increased hallucinogenic mushroom diversity.</title>
        <authorList>
            <person name="Reynolds H.T."/>
            <person name="Vijayakumar V."/>
            <person name="Gluck-Thaler E."/>
            <person name="Korotkin H.B."/>
            <person name="Matheny P.B."/>
            <person name="Slot J.C."/>
        </authorList>
    </citation>
    <scope>NUCLEOTIDE SEQUENCE [LARGE SCALE GENOMIC DNA]</scope>
    <source>
        <strain evidence="2 3">2631</strain>
    </source>
</reference>
<dbReference type="Proteomes" id="UP000283269">
    <property type="component" value="Unassembled WGS sequence"/>
</dbReference>
<keyword evidence="3" id="KW-1185">Reference proteome</keyword>
<dbReference type="AlphaFoldDB" id="A0A409WIW6"/>
<dbReference type="InParanoid" id="A0A409WIW6"/>